<dbReference type="InterPro" id="IPR009628">
    <property type="entry name" value="Phage_tape_measure_N"/>
</dbReference>
<organism evidence="4 5">
    <name type="scientific">Methylobacterium nodulans (strain LMG 21967 / CNCM I-2342 / ORS 2060)</name>
    <dbReference type="NCBI Taxonomy" id="460265"/>
    <lineage>
        <taxon>Bacteria</taxon>
        <taxon>Pseudomonadati</taxon>
        <taxon>Pseudomonadota</taxon>
        <taxon>Alphaproteobacteria</taxon>
        <taxon>Hyphomicrobiales</taxon>
        <taxon>Methylobacteriaceae</taxon>
        <taxon>Methylobacterium</taxon>
    </lineage>
</organism>
<proteinExistence type="predicted"/>
<dbReference type="Gene3D" id="1.10.530.10">
    <property type="match status" value="1"/>
</dbReference>
<evidence type="ECO:0000256" key="2">
    <source>
        <dbReference type="SAM" id="Phobius"/>
    </source>
</evidence>
<dbReference type="STRING" id="460265.Mnod_6230"/>
<reference evidence="4 5" key="1">
    <citation type="submission" date="2009-01" db="EMBL/GenBank/DDBJ databases">
        <title>Complete sequence of chromosome of Methylobacterium nodulans ORS 2060.</title>
        <authorList>
            <consortium name="US DOE Joint Genome Institute"/>
            <person name="Lucas S."/>
            <person name="Copeland A."/>
            <person name="Lapidus A."/>
            <person name="Glavina del Rio T."/>
            <person name="Dalin E."/>
            <person name="Tice H."/>
            <person name="Bruce D."/>
            <person name="Goodwin L."/>
            <person name="Pitluck S."/>
            <person name="Sims D."/>
            <person name="Brettin T."/>
            <person name="Detter J.C."/>
            <person name="Han C."/>
            <person name="Larimer F."/>
            <person name="Land M."/>
            <person name="Hauser L."/>
            <person name="Kyrpides N."/>
            <person name="Ivanova N."/>
            <person name="Marx C.J."/>
            <person name="Richardson P."/>
        </authorList>
    </citation>
    <scope>NUCLEOTIDE SEQUENCE [LARGE SCALE GENOMIC DNA]</scope>
    <source>
        <strain evidence="5">LMG 21967 / CNCM I-2342 / ORS 2060</strain>
    </source>
</reference>
<dbReference type="eggNOG" id="COG3096">
    <property type="taxonomic scope" value="Bacteria"/>
</dbReference>
<keyword evidence="2" id="KW-0812">Transmembrane</keyword>
<feature type="domain" description="Bacteriophage tail tape measure N-terminal" evidence="3">
    <location>
        <begin position="206"/>
        <end position="408"/>
    </location>
</feature>
<dbReference type="KEGG" id="mno:Mnod_6230"/>
<accession>B8IAJ2</accession>
<evidence type="ECO:0000313" key="5">
    <source>
        <dbReference type="Proteomes" id="UP000008207"/>
    </source>
</evidence>
<feature type="region of interest" description="Disordered" evidence="1">
    <location>
        <begin position="173"/>
        <end position="200"/>
    </location>
</feature>
<dbReference type="CAZy" id="GH23">
    <property type="family name" value="Glycoside Hydrolase Family 23"/>
</dbReference>
<feature type="compositionally biased region" description="Low complexity" evidence="1">
    <location>
        <begin position="1"/>
        <end position="16"/>
    </location>
</feature>
<protein>
    <recommendedName>
        <fullName evidence="3">Bacteriophage tail tape measure N-terminal domain-containing protein</fullName>
    </recommendedName>
</protein>
<evidence type="ECO:0000256" key="1">
    <source>
        <dbReference type="SAM" id="MobiDB-lite"/>
    </source>
</evidence>
<keyword evidence="5" id="KW-1185">Reference proteome</keyword>
<dbReference type="Pfam" id="PF06791">
    <property type="entry name" value="TMP_2"/>
    <property type="match status" value="1"/>
</dbReference>
<dbReference type="EMBL" id="CP001349">
    <property type="protein sequence ID" value="ACL61037.1"/>
    <property type="molecule type" value="Genomic_DNA"/>
</dbReference>
<dbReference type="Proteomes" id="UP000008207">
    <property type="component" value="Chromosome"/>
</dbReference>
<name>B8IAJ2_METNO</name>
<dbReference type="HOGENOM" id="CLU_005699_0_0_5"/>
<keyword evidence="2" id="KW-1133">Transmembrane helix</keyword>
<feature type="region of interest" description="Disordered" evidence="1">
    <location>
        <begin position="1"/>
        <end position="23"/>
    </location>
</feature>
<keyword evidence="2" id="KW-0472">Membrane</keyword>
<gene>
    <name evidence="4" type="ordered locus">Mnod_6230</name>
</gene>
<evidence type="ECO:0000313" key="4">
    <source>
        <dbReference type="EMBL" id="ACL61037.1"/>
    </source>
</evidence>
<dbReference type="AlphaFoldDB" id="B8IAJ2"/>
<sequence length="1248" mass="132130">MAICARAPSTSPAAARHASKDSNSAEPLVTAPFCATMIQKSTHMPDVAALGLGIDSRPAREAVTALGELTAAAGGAEASVGKLLASADRVNAALGTSASGARTAATAQRELSTAVQTTGVNLDQFIGKAGGAARAANDTTAALARQAAGWRALSEAGRDAVQQYERNAQAMARMGSLSSTGAVPQRPAAPAPGPEGPRELSPEYRRQLMMNLAFQGKDFFEQVLAGSSPVRAGLMQGPQALSIMQMGGFGIRDVLSAATEKVTGFVSRIGLAGGVIGGFTLAITAAAAAAWSYRASQDALRLQLSGAGRASGATLQGINDLAAANAGAAGFSQSEYREMAGTFAATGRIGQAMYADLIKSAKDYAYTTSQDVPDAIKDLAQAFADPAKGAEALQEKLGGLNDRTLESVRRLQEQGDRLGAQRELFNAYAMQLEKVSERTSLWAQATTWAGNLISDVWDKVGGAINKAVTGGTLEQQLATAKELLATAEASRGGIVAGLIGGSDETIDKLTKLVQAIQQQIKTRDDRNAQATAAANSRQVMGIVRGLDPEAAQFDSLKSKVELLRKAIADPVQFGLDRNQLAEVASAFDRIAASVRATTYDIQRFGSEAGAAAYRASEHANKTVGLDSVTKQIADRQFQRDEELKPYADLPTRAELMKEFESRLNDPNLDARDRQLIQDEIDKRMKRITERETIVARADLDIERIQKTAEEAAKRSTSATTDLFIKAMIGAESGGDRFAKNQNSSASGIGQFIKGTWVPLFRQTFPDRAANMSDAAVWERRWDRDDQMALIKVYAEQNRRKLENAQLDTSLRNQYLMWFAGPKGGLDLLRADPNTPVSEILSPDAIASNRKILAGKTAGQVLNWADATINRKLPDAQAAERQIAVDKSRITTTEQTSEALARQDKIQELLNSRREAGTAIGLKFKTAQELLTANEKDLTDAERAERDTILSLADAHAKNVAAMQQSKIMQDALFERSQLGRTDSEQRIASRLRGTGLDMDSPEAEVMRVTDALGEAKAMAKDAFSGLASDLRRGVSAAEALKNVMDRIVDKLMNKAIDKLVSGLFDGIKVDGSGGISFGGFGGGGGIFSSLFGGGGGSAASSVITAADGTLWFAEGGYTGAGGKYDPAGIVHRGEYVFDAATVAKVGVGTLDALRGRLRGYADGGYVSPADYPVPAAPSPANSNQPANGPTFIAQITSQATGDPQADQRAAEANAKAMRAEYEKMWMAMAQREMRPGGTLHAAGARRAS</sequence>
<evidence type="ECO:0000259" key="3">
    <source>
        <dbReference type="Pfam" id="PF06791"/>
    </source>
</evidence>
<feature type="transmembrane region" description="Helical" evidence="2">
    <location>
        <begin position="269"/>
        <end position="293"/>
    </location>
</feature>